<evidence type="ECO:0000313" key="16">
    <source>
        <dbReference type="Proteomes" id="UP001198893"/>
    </source>
</evidence>
<evidence type="ECO:0000256" key="12">
    <source>
        <dbReference type="ARBA" id="ARBA00023235"/>
    </source>
</evidence>
<keyword evidence="1" id="KW-0004">4Fe-4S</keyword>
<dbReference type="RefSeq" id="WP_227710874.1">
    <property type="nucleotide sequence ID" value="NZ_JAJEQW010000024.1"/>
</dbReference>
<keyword evidence="11" id="KW-0234">DNA repair</keyword>
<dbReference type="InterPro" id="IPR027417">
    <property type="entry name" value="P-loop_NTPase"/>
</dbReference>
<keyword evidence="2" id="KW-0479">Metal-binding</keyword>
<evidence type="ECO:0000256" key="11">
    <source>
        <dbReference type="ARBA" id="ARBA00023204"/>
    </source>
</evidence>
<evidence type="ECO:0000256" key="4">
    <source>
        <dbReference type="ARBA" id="ARBA00022763"/>
    </source>
</evidence>
<proteinExistence type="inferred from homology"/>
<evidence type="ECO:0000256" key="3">
    <source>
        <dbReference type="ARBA" id="ARBA00022741"/>
    </source>
</evidence>
<organism evidence="15 16">
    <name type="scientific">Roseburia amylophila</name>
    <dbReference type="NCBI Taxonomy" id="2981794"/>
    <lineage>
        <taxon>Bacteria</taxon>
        <taxon>Bacillati</taxon>
        <taxon>Bacillota</taxon>
        <taxon>Clostridia</taxon>
        <taxon>Lachnospirales</taxon>
        <taxon>Lachnospiraceae</taxon>
        <taxon>Roseburia</taxon>
    </lineage>
</organism>
<evidence type="ECO:0000256" key="2">
    <source>
        <dbReference type="ARBA" id="ARBA00022723"/>
    </source>
</evidence>
<evidence type="ECO:0000256" key="10">
    <source>
        <dbReference type="ARBA" id="ARBA00023125"/>
    </source>
</evidence>
<dbReference type="InterPro" id="IPR011604">
    <property type="entry name" value="PDDEXK-like_dom_sf"/>
</dbReference>
<evidence type="ECO:0000256" key="9">
    <source>
        <dbReference type="ARBA" id="ARBA00023014"/>
    </source>
</evidence>
<dbReference type="PROSITE" id="PS51193">
    <property type="entry name" value="HELICASE_ATP_BIND_2"/>
    <property type="match status" value="1"/>
</dbReference>
<dbReference type="Pfam" id="PF13307">
    <property type="entry name" value="Helicase_C_2"/>
    <property type="match status" value="1"/>
</dbReference>
<dbReference type="InterPro" id="IPR006555">
    <property type="entry name" value="ATP-dep_Helicase_C"/>
</dbReference>
<comment type="similarity">
    <text evidence="13">Belongs to the helicase family. DinG subfamily.</text>
</comment>
<dbReference type="PANTHER" id="PTHR11472:SF34">
    <property type="entry name" value="REGULATOR OF TELOMERE ELONGATION HELICASE 1"/>
    <property type="match status" value="1"/>
</dbReference>
<keyword evidence="9" id="KW-0411">Iron-sulfur</keyword>
<evidence type="ECO:0000256" key="13">
    <source>
        <dbReference type="ARBA" id="ARBA00038058"/>
    </source>
</evidence>
<dbReference type="GO" id="GO:0006281">
    <property type="term" value="P:DNA repair"/>
    <property type="evidence" value="ECO:0007669"/>
    <property type="project" value="UniProtKB-KW"/>
</dbReference>
<sequence length="783" mass="91135">MEREQIRISVRNLVEFILRSGDIDNRRASLDTMEAMQAGSRLHRKIQKKMGSTYHAEVPLNIIIEEENYELGIWGRADGIIIEETVTIDEIKGVYLSLDLLEEPVKVHLAQAKCYAYIYGIQNDLQKINVQMTYGNLDTGDLKYFSYEYSMQQLQEWFSDLILKYKKWADFQYEWRKKRQASIKELAFPFPYREGQKELAAGVYRTIARKKNLFIQAPTGVGKTISTLYPAIKAVGEGLGDKIFYLTAKTVTANVAKETLGILCEKGYRAKSVQITAKEKLCPCEEVDCNPVSCPYAKGHFDRVNDAVYDLLQKENNMTREVLLAHAKEYQVCPFEMCLDTATWADNIICDYNYVFDPNVYLKRFFADGIKGDYIFLVDEAHNLVERGREMYSAALVKEDILAVRKIMKPRSSAIEKELGKCNKLMLEYKRECETYQIYESIPNLIFSCMRLAAKIEEYMQKNPEFPGRDVVLDFYFELRNFLNIYERVDEHYVIYGQHDEEGRFVIKLFCVDPSFNLQECLDKGNATIFFSATLLPVQYYKELLTNKTDNYAVYAKTTFSQDKRLLLIGNDVSSKYTRRTPEEYGRIADYIYRTIKKKKGNYMVFFPSYLFLKKVHEAFELRTDETITCICQESGMREEEREAFLEAFQGEKEESLVAFCVMGGIFGEGIDLKREQLIGAIIIGTGLPQISNEREILKEYYDKKEGMGFDYAYRYPGMNKVLQAAGRVIRTAEDVGIIELLDERFLQNDYQRLFPREWEQRSVCQLSNLEEKLTAFWEEKHL</sequence>
<evidence type="ECO:0000256" key="6">
    <source>
        <dbReference type="ARBA" id="ARBA00022806"/>
    </source>
</evidence>
<keyword evidence="6 15" id="KW-0347">Helicase</keyword>
<protein>
    <submittedName>
        <fullName evidence="15">ATP-dependent DNA helicase</fullName>
    </submittedName>
</protein>
<dbReference type="EMBL" id="JAJEQW010000024">
    <property type="protein sequence ID" value="MCC2243507.1"/>
    <property type="molecule type" value="Genomic_DNA"/>
</dbReference>
<keyword evidence="12" id="KW-0413">Isomerase</keyword>
<accession>A0AAW4WMF2</accession>
<reference evidence="15" key="1">
    <citation type="submission" date="2021-10" db="EMBL/GenBank/DDBJ databases">
        <title>Anaerobic single-cell dispensing facilitates the cultivation of human gut bacteria.</title>
        <authorList>
            <person name="Afrizal A."/>
        </authorList>
    </citation>
    <scope>NUCLEOTIDE SEQUENCE</scope>
    <source>
        <strain evidence="15">CLA-AA-H204</strain>
    </source>
</reference>
<evidence type="ECO:0000313" key="15">
    <source>
        <dbReference type="EMBL" id="MCC2243507.1"/>
    </source>
</evidence>
<keyword evidence="8" id="KW-0408">Iron</keyword>
<feature type="domain" description="Helicase ATP-binding" evidence="14">
    <location>
        <begin position="182"/>
        <end position="432"/>
    </location>
</feature>
<dbReference type="InterPro" id="IPR042493">
    <property type="entry name" value="XPD_DNA_FeS"/>
</dbReference>
<name>A0AAW4WMF2_9FIRM</name>
<dbReference type="AlphaFoldDB" id="A0AAW4WMF2"/>
<keyword evidence="3" id="KW-0547">Nucleotide-binding</keyword>
<dbReference type="InterPro" id="IPR045028">
    <property type="entry name" value="DinG/Rad3-like"/>
</dbReference>
<gene>
    <name evidence="15" type="ORF">LKD47_14605</name>
</gene>
<comment type="caution">
    <text evidence="15">The sequence shown here is derived from an EMBL/GenBank/DDBJ whole genome shotgun (WGS) entry which is preliminary data.</text>
</comment>
<dbReference type="InterPro" id="IPR014013">
    <property type="entry name" value="Helic_SF1/SF2_ATP-bd_DinG/Rad3"/>
</dbReference>
<dbReference type="SMART" id="SM00491">
    <property type="entry name" value="HELICc2"/>
    <property type="match status" value="1"/>
</dbReference>
<dbReference type="Gene3D" id="1.10.275.40">
    <property type="match status" value="1"/>
</dbReference>
<dbReference type="PANTHER" id="PTHR11472">
    <property type="entry name" value="DNA REPAIR DEAD HELICASE RAD3/XP-D SUBFAMILY MEMBER"/>
    <property type="match status" value="1"/>
</dbReference>
<dbReference type="GO" id="GO:0046872">
    <property type="term" value="F:metal ion binding"/>
    <property type="evidence" value="ECO:0007669"/>
    <property type="project" value="UniProtKB-KW"/>
</dbReference>
<dbReference type="InterPro" id="IPR006554">
    <property type="entry name" value="Helicase-like_DEXD_c2"/>
</dbReference>
<evidence type="ECO:0000256" key="7">
    <source>
        <dbReference type="ARBA" id="ARBA00022840"/>
    </source>
</evidence>
<evidence type="ECO:0000256" key="1">
    <source>
        <dbReference type="ARBA" id="ARBA00022485"/>
    </source>
</evidence>
<dbReference type="GO" id="GO:0016818">
    <property type="term" value="F:hydrolase activity, acting on acid anhydrides, in phosphorus-containing anhydrides"/>
    <property type="evidence" value="ECO:0007669"/>
    <property type="project" value="InterPro"/>
</dbReference>
<dbReference type="Pfam" id="PF06733">
    <property type="entry name" value="DEAD_2"/>
    <property type="match status" value="1"/>
</dbReference>
<keyword evidence="10" id="KW-0238">DNA-binding</keyword>
<dbReference type="Proteomes" id="UP001198893">
    <property type="component" value="Unassembled WGS sequence"/>
</dbReference>
<evidence type="ECO:0000256" key="5">
    <source>
        <dbReference type="ARBA" id="ARBA00022801"/>
    </source>
</evidence>
<dbReference type="Gene3D" id="3.90.320.10">
    <property type="match status" value="1"/>
</dbReference>
<dbReference type="Gene3D" id="3.40.50.300">
    <property type="entry name" value="P-loop containing nucleotide triphosphate hydrolases"/>
    <property type="match status" value="2"/>
</dbReference>
<evidence type="ECO:0000256" key="8">
    <source>
        <dbReference type="ARBA" id="ARBA00023004"/>
    </source>
</evidence>
<keyword evidence="7" id="KW-0067">ATP-binding</keyword>
<dbReference type="GO" id="GO:0003677">
    <property type="term" value="F:DNA binding"/>
    <property type="evidence" value="ECO:0007669"/>
    <property type="project" value="UniProtKB-KW"/>
</dbReference>
<keyword evidence="4" id="KW-0227">DNA damage</keyword>
<keyword evidence="5" id="KW-0378">Hydrolase</keyword>
<dbReference type="SMART" id="SM00488">
    <property type="entry name" value="DEXDc2"/>
    <property type="match status" value="1"/>
</dbReference>
<dbReference type="InterPro" id="IPR010614">
    <property type="entry name" value="RAD3-like_helicase_DEAD"/>
</dbReference>
<dbReference type="Gene3D" id="1.10.30.20">
    <property type="entry name" value="Bacterial XPD DNA helicase, FeS cluster domain"/>
    <property type="match status" value="1"/>
</dbReference>
<dbReference type="SUPFAM" id="SSF52540">
    <property type="entry name" value="P-loop containing nucleoside triphosphate hydrolases"/>
    <property type="match status" value="2"/>
</dbReference>
<dbReference type="GO" id="GO:0005524">
    <property type="term" value="F:ATP binding"/>
    <property type="evidence" value="ECO:0007669"/>
    <property type="project" value="UniProtKB-KW"/>
</dbReference>
<dbReference type="GO" id="GO:0051539">
    <property type="term" value="F:4 iron, 4 sulfur cluster binding"/>
    <property type="evidence" value="ECO:0007669"/>
    <property type="project" value="UniProtKB-KW"/>
</dbReference>
<evidence type="ECO:0000259" key="14">
    <source>
        <dbReference type="PROSITE" id="PS51193"/>
    </source>
</evidence>
<dbReference type="GO" id="GO:0003678">
    <property type="term" value="F:DNA helicase activity"/>
    <property type="evidence" value="ECO:0007669"/>
    <property type="project" value="InterPro"/>
</dbReference>